<reference evidence="1 2" key="1">
    <citation type="submission" date="2020-04" db="EMBL/GenBank/DDBJ databases">
        <authorList>
            <person name="De Canck E."/>
        </authorList>
    </citation>
    <scope>NUCLEOTIDE SEQUENCE [LARGE SCALE GENOMIC DNA]</scope>
    <source>
        <strain evidence="1 2">LMG 28688</strain>
    </source>
</reference>
<dbReference type="EMBL" id="CADIKL010000006">
    <property type="protein sequence ID" value="CAB3783058.1"/>
    <property type="molecule type" value="Genomic_DNA"/>
</dbReference>
<evidence type="ECO:0008006" key="3">
    <source>
        <dbReference type="Google" id="ProtNLM"/>
    </source>
</evidence>
<name>A0A6J5FR92_9BURK</name>
<evidence type="ECO:0000313" key="1">
    <source>
        <dbReference type="EMBL" id="CAB3783058.1"/>
    </source>
</evidence>
<proteinExistence type="predicted"/>
<dbReference type="RefSeq" id="WP_175194522.1">
    <property type="nucleotide sequence ID" value="NZ_CADIKL010000006.1"/>
</dbReference>
<sequence length="119" mass="13814">MQQLSLPPLAEGEIYIGAIGNANCDFHHIILLPGDNVDGEWKAQMEWAKSIGGDLPNRIEQAMLWNNFRDQFNEDFYWSNEIHHRNSGWAWYQGFKGGYQGYGDQDNEFRARAVRRLPI</sequence>
<dbReference type="Proteomes" id="UP000494119">
    <property type="component" value="Unassembled WGS sequence"/>
</dbReference>
<evidence type="ECO:0000313" key="2">
    <source>
        <dbReference type="Proteomes" id="UP000494119"/>
    </source>
</evidence>
<dbReference type="AlphaFoldDB" id="A0A6J5FR92"/>
<protein>
    <recommendedName>
        <fullName evidence="3">DUF1566 domain-containing protein</fullName>
    </recommendedName>
</protein>
<organism evidence="1 2">
    <name type="scientific">Paraburkholderia caffeinitolerans</name>
    <dbReference type="NCBI Taxonomy" id="1723730"/>
    <lineage>
        <taxon>Bacteria</taxon>
        <taxon>Pseudomonadati</taxon>
        <taxon>Pseudomonadota</taxon>
        <taxon>Betaproteobacteria</taxon>
        <taxon>Burkholderiales</taxon>
        <taxon>Burkholderiaceae</taxon>
        <taxon>Paraburkholderia</taxon>
    </lineage>
</organism>
<accession>A0A6J5FR92</accession>
<gene>
    <name evidence="1" type="ORF">LMG28688_01570</name>
</gene>
<keyword evidence="2" id="KW-1185">Reference proteome</keyword>